<keyword evidence="5" id="KW-0804">Transcription</keyword>
<dbReference type="Gene3D" id="1.10.10.10">
    <property type="entry name" value="Winged helix-like DNA-binding domain superfamily/Winged helix DNA-binding domain"/>
    <property type="match status" value="1"/>
</dbReference>
<dbReference type="AlphaFoldDB" id="A0A5C5VWI5"/>
<dbReference type="PANTHER" id="PTHR43133">
    <property type="entry name" value="RNA POLYMERASE ECF-TYPE SIGMA FACTO"/>
    <property type="match status" value="1"/>
</dbReference>
<dbReference type="EMBL" id="SJPH01000006">
    <property type="protein sequence ID" value="TWT42740.1"/>
    <property type="molecule type" value="Genomic_DNA"/>
</dbReference>
<dbReference type="GO" id="GO:0003677">
    <property type="term" value="F:DNA binding"/>
    <property type="evidence" value="ECO:0007669"/>
    <property type="project" value="UniProtKB-KW"/>
</dbReference>
<sequence>MNAVSQPLRMDLRRATKPPGEGPGDRLLELVQLHQAALWRYLRYLGAQESEADDLTQDTFLAVTRSDYEHRSDAQAACFLRTVARRQLLTLRRRQQREATVIDLEAAEAVWIEREPELWDDQLEALRDCVTQLEGRSRQAIDRHYRDKASREAIAAELDLSPDGVKSLLRRTRAVLRECVERWRRSLP</sequence>
<comment type="similarity">
    <text evidence="1">Belongs to the sigma-70 factor family. ECF subfamily.</text>
</comment>
<evidence type="ECO:0000256" key="2">
    <source>
        <dbReference type="ARBA" id="ARBA00023015"/>
    </source>
</evidence>
<dbReference type="InterPro" id="IPR039425">
    <property type="entry name" value="RNA_pol_sigma-70-like"/>
</dbReference>
<dbReference type="Pfam" id="PF08281">
    <property type="entry name" value="Sigma70_r4_2"/>
    <property type="match status" value="1"/>
</dbReference>
<evidence type="ECO:0000259" key="8">
    <source>
        <dbReference type="Pfam" id="PF08281"/>
    </source>
</evidence>
<keyword evidence="10" id="KW-1185">Reference proteome</keyword>
<evidence type="ECO:0000313" key="9">
    <source>
        <dbReference type="EMBL" id="TWT42740.1"/>
    </source>
</evidence>
<keyword evidence="4" id="KW-0238">DNA-binding</keyword>
<dbReference type="InterPro" id="IPR036388">
    <property type="entry name" value="WH-like_DNA-bd_sf"/>
</dbReference>
<evidence type="ECO:0000256" key="3">
    <source>
        <dbReference type="ARBA" id="ARBA00023082"/>
    </source>
</evidence>
<gene>
    <name evidence="9" type="ORF">Pla111_27130</name>
</gene>
<feature type="region of interest" description="Disordered" evidence="6">
    <location>
        <begin position="1"/>
        <end position="24"/>
    </location>
</feature>
<feature type="domain" description="RNA polymerase sigma-70 region 2" evidence="7">
    <location>
        <begin position="30"/>
        <end position="97"/>
    </location>
</feature>
<dbReference type="GO" id="GO:0006352">
    <property type="term" value="P:DNA-templated transcription initiation"/>
    <property type="evidence" value="ECO:0007669"/>
    <property type="project" value="InterPro"/>
</dbReference>
<proteinExistence type="inferred from homology"/>
<comment type="caution">
    <text evidence="9">The sequence shown here is derived from an EMBL/GenBank/DDBJ whole genome shotgun (WGS) entry which is preliminary data.</text>
</comment>
<dbReference type="InterPro" id="IPR013325">
    <property type="entry name" value="RNA_pol_sigma_r2"/>
</dbReference>
<dbReference type="PANTHER" id="PTHR43133:SF8">
    <property type="entry name" value="RNA POLYMERASE SIGMA FACTOR HI_1459-RELATED"/>
    <property type="match status" value="1"/>
</dbReference>
<dbReference type="SUPFAM" id="SSF88659">
    <property type="entry name" value="Sigma3 and sigma4 domains of RNA polymerase sigma factors"/>
    <property type="match status" value="1"/>
</dbReference>
<protein>
    <submittedName>
        <fullName evidence="9">RNA polymerase sigma factor</fullName>
    </submittedName>
</protein>
<evidence type="ECO:0000256" key="1">
    <source>
        <dbReference type="ARBA" id="ARBA00010641"/>
    </source>
</evidence>
<reference evidence="9 10" key="1">
    <citation type="submission" date="2019-02" db="EMBL/GenBank/DDBJ databases">
        <title>Deep-cultivation of Planctomycetes and their phenomic and genomic characterization uncovers novel biology.</title>
        <authorList>
            <person name="Wiegand S."/>
            <person name="Jogler M."/>
            <person name="Boedeker C."/>
            <person name="Pinto D."/>
            <person name="Vollmers J."/>
            <person name="Rivas-Marin E."/>
            <person name="Kohn T."/>
            <person name="Peeters S.H."/>
            <person name="Heuer A."/>
            <person name="Rast P."/>
            <person name="Oberbeckmann S."/>
            <person name="Bunk B."/>
            <person name="Jeske O."/>
            <person name="Meyerdierks A."/>
            <person name="Storesund J.E."/>
            <person name="Kallscheuer N."/>
            <person name="Luecker S."/>
            <person name="Lage O.M."/>
            <person name="Pohl T."/>
            <person name="Merkel B.J."/>
            <person name="Hornburger P."/>
            <person name="Mueller R.-W."/>
            <person name="Bruemmer F."/>
            <person name="Labrenz M."/>
            <person name="Spormann A.M."/>
            <person name="Op Den Camp H."/>
            <person name="Overmann J."/>
            <person name="Amann R."/>
            <person name="Jetten M.S.M."/>
            <person name="Mascher T."/>
            <person name="Medema M.H."/>
            <person name="Devos D.P."/>
            <person name="Kaster A.-K."/>
            <person name="Ovreas L."/>
            <person name="Rohde M."/>
            <person name="Galperin M.Y."/>
            <person name="Jogler C."/>
        </authorList>
    </citation>
    <scope>NUCLEOTIDE SEQUENCE [LARGE SCALE GENOMIC DNA]</scope>
    <source>
        <strain evidence="9 10">Pla111</strain>
    </source>
</reference>
<evidence type="ECO:0000256" key="6">
    <source>
        <dbReference type="SAM" id="MobiDB-lite"/>
    </source>
</evidence>
<dbReference type="NCBIfam" id="TIGR02937">
    <property type="entry name" value="sigma70-ECF"/>
    <property type="match status" value="1"/>
</dbReference>
<dbReference type="InterPro" id="IPR014284">
    <property type="entry name" value="RNA_pol_sigma-70_dom"/>
</dbReference>
<organism evidence="9 10">
    <name type="scientific">Botrimarina hoheduenensis</name>
    <dbReference type="NCBI Taxonomy" id="2528000"/>
    <lineage>
        <taxon>Bacteria</taxon>
        <taxon>Pseudomonadati</taxon>
        <taxon>Planctomycetota</taxon>
        <taxon>Planctomycetia</taxon>
        <taxon>Pirellulales</taxon>
        <taxon>Lacipirellulaceae</taxon>
        <taxon>Botrimarina</taxon>
    </lineage>
</organism>
<accession>A0A5C5VWI5</accession>
<dbReference type="InterPro" id="IPR013324">
    <property type="entry name" value="RNA_pol_sigma_r3/r4-like"/>
</dbReference>
<evidence type="ECO:0000256" key="4">
    <source>
        <dbReference type="ARBA" id="ARBA00023125"/>
    </source>
</evidence>
<dbReference type="Pfam" id="PF04542">
    <property type="entry name" value="Sigma70_r2"/>
    <property type="match status" value="1"/>
</dbReference>
<dbReference type="Proteomes" id="UP000318995">
    <property type="component" value="Unassembled WGS sequence"/>
</dbReference>
<dbReference type="InterPro" id="IPR013249">
    <property type="entry name" value="RNA_pol_sigma70_r4_t2"/>
</dbReference>
<dbReference type="GO" id="GO:0016987">
    <property type="term" value="F:sigma factor activity"/>
    <property type="evidence" value="ECO:0007669"/>
    <property type="project" value="UniProtKB-KW"/>
</dbReference>
<evidence type="ECO:0000259" key="7">
    <source>
        <dbReference type="Pfam" id="PF04542"/>
    </source>
</evidence>
<keyword evidence="3" id="KW-0731">Sigma factor</keyword>
<name>A0A5C5VWI5_9BACT</name>
<dbReference type="InterPro" id="IPR007627">
    <property type="entry name" value="RNA_pol_sigma70_r2"/>
</dbReference>
<evidence type="ECO:0000256" key="5">
    <source>
        <dbReference type="ARBA" id="ARBA00023163"/>
    </source>
</evidence>
<dbReference type="SUPFAM" id="SSF88946">
    <property type="entry name" value="Sigma2 domain of RNA polymerase sigma factors"/>
    <property type="match status" value="1"/>
</dbReference>
<keyword evidence="2" id="KW-0805">Transcription regulation</keyword>
<evidence type="ECO:0000313" key="10">
    <source>
        <dbReference type="Proteomes" id="UP000318995"/>
    </source>
</evidence>
<feature type="domain" description="RNA polymerase sigma factor 70 region 4 type 2" evidence="8">
    <location>
        <begin position="124"/>
        <end position="174"/>
    </location>
</feature>
<dbReference type="Gene3D" id="1.10.1740.10">
    <property type="match status" value="1"/>
</dbReference>